<organism evidence="1 2">
    <name type="scientific">Mycena chlorophos</name>
    <name type="common">Agaric fungus</name>
    <name type="synonym">Agaricus chlorophos</name>
    <dbReference type="NCBI Taxonomy" id="658473"/>
    <lineage>
        <taxon>Eukaryota</taxon>
        <taxon>Fungi</taxon>
        <taxon>Dikarya</taxon>
        <taxon>Basidiomycota</taxon>
        <taxon>Agaricomycotina</taxon>
        <taxon>Agaricomycetes</taxon>
        <taxon>Agaricomycetidae</taxon>
        <taxon>Agaricales</taxon>
        <taxon>Marasmiineae</taxon>
        <taxon>Mycenaceae</taxon>
        <taxon>Mycena</taxon>
    </lineage>
</organism>
<dbReference type="EMBL" id="DF848295">
    <property type="protein sequence ID" value="GAT53397.1"/>
    <property type="molecule type" value="Genomic_DNA"/>
</dbReference>
<sequence length="680" mass="74683">MWSHAPNGLTVDLHHRLPRVRVPLACSPSLIQPPALFGPGAVPPSSQRTADRVLSRVALEPPVVTWSSRNLKRNPFIAAGRSRKEVLTRAENKRPPEPSSLYSGSLHTWPWHASTRALCCHHAKLAASPFTNSPHLLHFLHSLVRFKLSVDVSQQLHALGRKSGTRARVVQAGRLRAFRESLEPKSQTSPRARKGGVLALWQAPLTTWSYPFEPLVLHKPIPPIIVSAVVLIPLGWSSRPQEHCLHGRLELRRPSHRRLLWASVVDKKGQDTKKRVHRPVLKHHRPQFAMQGRQFASHVSTTTTVSQQPMPAHALGSFHGHDKRHSGLTSVSSGPRVPTRVETLVSDGHSHRRLSNFAATTPHPATPPHSLFTLHSRNPTLASTVSRRSSGFDHVMARAQTKSTRLGVLDAPSSAAASLRAIPTPKNEVDVAADDGLALGPSSTRPFCGSGALPRVVWHRFGPEYMLFVPHRVLHVVQSTRVALPSRVAGHRSPAATIAWVVLMRASSAEALLPSSGSVPDETTRLFIVIGYVAIAGPVDVGIVVPVPFKDACRGFRRDDPATFLRRISRHVRSSSVASTVVACLEELELVPTTTSAHPSPSTSYRAPLSTRSHPNLFSAHCRGDLCSSGYGHVTTRRMTSVDSTRIRTILYQTLRYVAQFLRCLIQKQAIHCNISLHCP</sequence>
<reference evidence="1" key="1">
    <citation type="submission" date="2014-09" db="EMBL/GenBank/DDBJ databases">
        <title>Genome sequence of the luminous mushroom Mycena chlorophos for searching fungal bioluminescence genes.</title>
        <authorList>
            <person name="Tanaka Y."/>
            <person name="Kasuga D."/>
            <person name="Oba Y."/>
            <person name="Hase S."/>
            <person name="Sato K."/>
            <person name="Oba Y."/>
            <person name="Sakakibara Y."/>
        </authorList>
    </citation>
    <scope>NUCLEOTIDE SEQUENCE</scope>
</reference>
<accession>A0ABQ0LQV2</accession>
<keyword evidence="2" id="KW-1185">Reference proteome</keyword>
<evidence type="ECO:0000313" key="2">
    <source>
        <dbReference type="Proteomes" id="UP000815677"/>
    </source>
</evidence>
<proteinExistence type="predicted"/>
<evidence type="ECO:0000313" key="1">
    <source>
        <dbReference type="EMBL" id="GAT53397.1"/>
    </source>
</evidence>
<dbReference type="Proteomes" id="UP000815677">
    <property type="component" value="Unassembled WGS sequence"/>
</dbReference>
<protein>
    <submittedName>
        <fullName evidence="1">Uncharacterized protein</fullName>
    </submittedName>
</protein>
<gene>
    <name evidence="1" type="ORF">MCHLO_10346</name>
</gene>
<name>A0ABQ0LQV2_MYCCL</name>